<keyword evidence="3" id="KW-0326">Glycosidase</keyword>
<organism evidence="3 4">
    <name type="scientific">Gemmobacter denitrificans</name>
    <dbReference type="NCBI Taxonomy" id="3123040"/>
    <lineage>
        <taxon>Bacteria</taxon>
        <taxon>Pseudomonadati</taxon>
        <taxon>Pseudomonadota</taxon>
        <taxon>Alphaproteobacteria</taxon>
        <taxon>Rhodobacterales</taxon>
        <taxon>Paracoccaceae</taxon>
        <taxon>Gemmobacter</taxon>
    </lineage>
</organism>
<reference evidence="3" key="1">
    <citation type="submission" date="2024-02" db="EMBL/GenBank/DDBJ databases">
        <title>Genome sequences of strain Gemmobacter sp. JM10B15.</title>
        <authorList>
            <person name="Zhang M."/>
        </authorList>
    </citation>
    <scope>NUCLEOTIDE SEQUENCE</scope>
    <source>
        <strain evidence="3">JM10B15</strain>
    </source>
</reference>
<name>A0ABU8C006_9RHOB</name>
<dbReference type="InterPro" id="IPR018711">
    <property type="entry name" value="NAGPA"/>
</dbReference>
<dbReference type="GO" id="GO:0016798">
    <property type="term" value="F:hydrolase activity, acting on glycosyl bonds"/>
    <property type="evidence" value="ECO:0007669"/>
    <property type="project" value="UniProtKB-KW"/>
</dbReference>
<sequence>MRRNLLAALAFLAGSAFAGAALAAPCTQTRFEDAAFTLCEVAAGQDLRLFHSDAAGDLLGSFGAVEDFLAAENRQLVFAMNAGMYHPDRSPVGLYVDQAGERAPIVTGASDGNFGMLPNAVFCIGTDGFSITDSRDFAARPRACRFATQSGPMLVRKGALHPRFIPGGDSRYIRNGVGVSADGRRAVFVISEDAVNFDTFGRLFRDALALPDALYFDGKVSRLYAPALGRSDLGLPMGPIVGLVAERP</sequence>
<dbReference type="RefSeq" id="WP_335425330.1">
    <property type="nucleotide sequence ID" value="NZ_JBALHR010000020.1"/>
</dbReference>
<evidence type="ECO:0000313" key="3">
    <source>
        <dbReference type="EMBL" id="MEH7830292.1"/>
    </source>
</evidence>
<proteinExistence type="predicted"/>
<dbReference type="EMBL" id="JBALHR010000020">
    <property type="protein sequence ID" value="MEH7830292.1"/>
    <property type="molecule type" value="Genomic_DNA"/>
</dbReference>
<dbReference type="Pfam" id="PF09992">
    <property type="entry name" value="NAGPA"/>
    <property type="match status" value="1"/>
</dbReference>
<feature type="signal peptide" evidence="1">
    <location>
        <begin position="1"/>
        <end position="23"/>
    </location>
</feature>
<comment type="caution">
    <text evidence="3">The sequence shown here is derived from an EMBL/GenBank/DDBJ whole genome shotgun (WGS) entry which is preliminary data.</text>
</comment>
<dbReference type="Proteomes" id="UP001431963">
    <property type="component" value="Unassembled WGS sequence"/>
</dbReference>
<keyword evidence="3" id="KW-0378">Hydrolase</keyword>
<evidence type="ECO:0000256" key="1">
    <source>
        <dbReference type="SAM" id="SignalP"/>
    </source>
</evidence>
<protein>
    <submittedName>
        <fullName evidence="3">Phosphodiester glycosidase family protein</fullName>
    </submittedName>
</protein>
<evidence type="ECO:0000259" key="2">
    <source>
        <dbReference type="Pfam" id="PF09992"/>
    </source>
</evidence>
<feature type="domain" description="Phosphodiester glycosidase" evidence="2">
    <location>
        <begin position="76"/>
        <end position="221"/>
    </location>
</feature>
<keyword evidence="4" id="KW-1185">Reference proteome</keyword>
<keyword evidence="1" id="KW-0732">Signal</keyword>
<gene>
    <name evidence="3" type="ORF">V6590_19250</name>
</gene>
<evidence type="ECO:0000313" key="4">
    <source>
        <dbReference type="Proteomes" id="UP001431963"/>
    </source>
</evidence>
<feature type="chain" id="PRO_5046473503" evidence="1">
    <location>
        <begin position="24"/>
        <end position="248"/>
    </location>
</feature>
<accession>A0ABU8C006</accession>